<dbReference type="PRINTS" id="PR00080">
    <property type="entry name" value="SDRFAMILY"/>
</dbReference>
<name>A0AA46WUW9_RHORH</name>
<dbReference type="Pfam" id="PF13561">
    <property type="entry name" value="adh_short_C2"/>
    <property type="match status" value="1"/>
</dbReference>
<dbReference type="PANTHER" id="PTHR42879">
    <property type="entry name" value="3-OXOACYL-(ACYL-CARRIER-PROTEIN) REDUCTASE"/>
    <property type="match status" value="1"/>
</dbReference>
<comment type="subcellular location">
    <subcellularLocation>
        <location evidence="1">Secreted</location>
        <location evidence="1">Cell wall</location>
    </subcellularLocation>
</comment>
<dbReference type="PANTHER" id="PTHR42879:SF2">
    <property type="entry name" value="3-OXOACYL-[ACYL-CARRIER-PROTEIN] REDUCTASE FABG"/>
    <property type="match status" value="1"/>
</dbReference>
<dbReference type="AlphaFoldDB" id="A0AA46WUW9"/>
<dbReference type="InterPro" id="IPR002347">
    <property type="entry name" value="SDR_fam"/>
</dbReference>
<dbReference type="Proteomes" id="UP001162740">
    <property type="component" value="Chromosome"/>
</dbReference>
<proteinExistence type="inferred from homology"/>
<evidence type="ECO:0000313" key="8">
    <source>
        <dbReference type="Proteomes" id="UP001162740"/>
    </source>
</evidence>
<dbReference type="RefSeq" id="WP_265572263.1">
    <property type="nucleotide sequence ID" value="NZ_CP083974.1"/>
</dbReference>
<evidence type="ECO:0000256" key="2">
    <source>
        <dbReference type="ARBA" id="ARBA00006484"/>
    </source>
</evidence>
<evidence type="ECO:0000256" key="3">
    <source>
        <dbReference type="ARBA" id="ARBA00022512"/>
    </source>
</evidence>
<keyword evidence="4" id="KW-0560">Oxidoreductase</keyword>
<accession>A0AA46WUW9</accession>
<keyword evidence="3" id="KW-0964">Secreted</keyword>
<dbReference type="PRINTS" id="PR00081">
    <property type="entry name" value="GDHRDH"/>
</dbReference>
<protein>
    <recommendedName>
        <fullName evidence="5">3-oxoacyl-[acyl-carrier-protein] reductase MabA</fullName>
    </recommendedName>
</protein>
<comment type="catalytic activity">
    <reaction evidence="6">
        <text>a (3R)-hydroxyacyl-[ACP] + NADP(+) = a 3-oxoacyl-[ACP] + NADPH + H(+)</text>
        <dbReference type="Rhea" id="RHEA:17397"/>
        <dbReference type="Rhea" id="RHEA-COMP:9916"/>
        <dbReference type="Rhea" id="RHEA-COMP:9945"/>
        <dbReference type="ChEBI" id="CHEBI:15378"/>
        <dbReference type="ChEBI" id="CHEBI:57783"/>
        <dbReference type="ChEBI" id="CHEBI:58349"/>
        <dbReference type="ChEBI" id="CHEBI:78776"/>
        <dbReference type="ChEBI" id="CHEBI:78827"/>
        <dbReference type="EC" id="1.1.1.100"/>
    </reaction>
    <physiologicalReaction direction="right-to-left" evidence="6">
        <dbReference type="Rhea" id="RHEA:17399"/>
    </physiologicalReaction>
</comment>
<dbReference type="Gene3D" id="3.40.50.720">
    <property type="entry name" value="NAD(P)-binding Rossmann-like Domain"/>
    <property type="match status" value="1"/>
</dbReference>
<dbReference type="FunFam" id="3.40.50.720:FF:000173">
    <property type="entry name" value="3-oxoacyl-[acyl-carrier protein] reductase"/>
    <property type="match status" value="1"/>
</dbReference>
<gene>
    <name evidence="7" type="ORF">KUM34_020655</name>
</gene>
<evidence type="ECO:0000313" key="7">
    <source>
        <dbReference type="EMBL" id="UZF44247.1"/>
    </source>
</evidence>
<sequence length="270" mass="28599">MHWATPRFVESCRREGVPVFSLTGRIALVSGAGQSVGEGIAKVLARQGASVIVNDLFADRAEKVAASIVEEGNAAVAAAFDVTDYDATLEHVRAAEKELGGHVDIVVNNAGVAEGRVIKPFRELSPEEWRAPIDLNIYGAMNCIKVAIDGMCDAGWGRVVQISSGSARTGQNINQTMYATGKSGIEGFIRHLAAETGQYGVTANIVALGHQKNLEDKMSPEMIEQILRTIPIGRLGDPIEVGAFCAYLASNEAGGITGQTLDFNGGSQTR</sequence>
<keyword evidence="3" id="KW-0134">Cell wall</keyword>
<dbReference type="InterPro" id="IPR036291">
    <property type="entry name" value="NAD(P)-bd_dom_sf"/>
</dbReference>
<organism evidence="7 8">
    <name type="scientific">Rhodococcus rhodochrous</name>
    <dbReference type="NCBI Taxonomy" id="1829"/>
    <lineage>
        <taxon>Bacteria</taxon>
        <taxon>Bacillati</taxon>
        <taxon>Actinomycetota</taxon>
        <taxon>Actinomycetes</taxon>
        <taxon>Mycobacteriales</taxon>
        <taxon>Nocardiaceae</taxon>
        <taxon>Rhodococcus</taxon>
    </lineage>
</organism>
<comment type="similarity">
    <text evidence="2">Belongs to the short-chain dehydrogenases/reductases (SDR) family.</text>
</comment>
<dbReference type="SUPFAM" id="SSF51735">
    <property type="entry name" value="NAD(P)-binding Rossmann-fold domains"/>
    <property type="match status" value="1"/>
</dbReference>
<evidence type="ECO:0000256" key="6">
    <source>
        <dbReference type="ARBA" id="ARBA00047400"/>
    </source>
</evidence>
<dbReference type="InterPro" id="IPR050259">
    <property type="entry name" value="SDR"/>
</dbReference>
<evidence type="ECO:0000256" key="1">
    <source>
        <dbReference type="ARBA" id="ARBA00004191"/>
    </source>
</evidence>
<dbReference type="GO" id="GO:0004316">
    <property type="term" value="F:3-oxoacyl-[acyl-carrier-protein] reductase (NADPH) activity"/>
    <property type="evidence" value="ECO:0007669"/>
    <property type="project" value="UniProtKB-EC"/>
</dbReference>
<dbReference type="EMBL" id="CP083974">
    <property type="protein sequence ID" value="UZF44247.1"/>
    <property type="molecule type" value="Genomic_DNA"/>
</dbReference>
<evidence type="ECO:0000256" key="4">
    <source>
        <dbReference type="ARBA" id="ARBA00023002"/>
    </source>
</evidence>
<evidence type="ECO:0000256" key="5">
    <source>
        <dbReference type="ARBA" id="ARBA00040781"/>
    </source>
</evidence>
<reference evidence="7 8" key="1">
    <citation type="journal article" date="2021" name="Front. Microbiol.">
        <title>Bacterial Transformation of Aromatic Monomers in Softwood Black Liquor.</title>
        <authorList>
            <person name="Navas L.E."/>
            <person name="Dexter G."/>
            <person name="Liu J."/>
            <person name="Levy-Booth D."/>
            <person name="Cho M."/>
            <person name="Jang S.K."/>
            <person name="Mansfield S.D."/>
            <person name="Renneckar S."/>
            <person name="Mohn W.W."/>
            <person name="Eltis L.D."/>
        </authorList>
    </citation>
    <scope>NUCLEOTIDE SEQUENCE [LARGE SCALE GENOMIC DNA]</scope>
    <source>
        <strain evidence="7 8">GD02</strain>
    </source>
</reference>